<accession>A0AB40AG87</accession>
<sequence>MAAWMKPSVDMEKLSYEIFSILETKFLFGCDDAKLIPISGTSPETPSKPSGGSGKVRILSIDGGGASDGLFAAVSLARLETFLCRLSGDPSARIADFFDLAAGSGPGGVLTALLFSRGSDGRPLFSADEALEFLAENQRKISNTSKKGIFGKRSGIFGRIFEDRTVREALKPMLIPCHDLETGAGMMFSRADAVEMDGYDFFMRDVCAATCAGDQAIGMRSVDGRSKISAVGAGVENPTAAAITHVLNNKQEFPRANGVEDLLVLSLGGGRRASPPSKAKLAKIAADGAADMVDQAVAMAFGHNRAMNYVRIEANGLKAGKTREAKVVAAEVALTERNVELVLFRGSKLLEQTNAERLELFAGELIREHERRKWSTEPTVLIK</sequence>
<reference evidence="9" key="1">
    <citation type="submission" date="2025-08" db="UniProtKB">
        <authorList>
            <consortium name="RefSeq"/>
        </authorList>
    </citation>
    <scope>IDENTIFICATION</scope>
</reference>
<dbReference type="PROSITE" id="PS51635">
    <property type="entry name" value="PNPLA"/>
    <property type="match status" value="1"/>
</dbReference>
<dbReference type="InterPro" id="IPR002641">
    <property type="entry name" value="PNPLA_dom"/>
</dbReference>
<dbReference type="CDD" id="cd07199">
    <property type="entry name" value="Pat17_PNPLA8_PNPLA9_like"/>
    <property type="match status" value="1"/>
</dbReference>
<dbReference type="Gene3D" id="3.40.1090.10">
    <property type="entry name" value="Cytosolic phospholipase A2 catalytic domain"/>
    <property type="match status" value="1"/>
</dbReference>
<proteinExistence type="inferred from homology"/>
<comment type="function">
    <text evidence="5">Possesses non-specific lipolytic acyl hydrolase (LAH) activity. Hydrolyzes phospholipids as well as galactolipids. May play a role in disease resistance.</text>
</comment>
<dbReference type="PANTHER" id="PTHR32241:SF12">
    <property type="entry name" value="OS03G0784100 PROTEIN"/>
    <property type="match status" value="1"/>
</dbReference>
<dbReference type="AlphaFoldDB" id="A0AB40AG87"/>
<evidence type="ECO:0000256" key="6">
    <source>
        <dbReference type="PROSITE-ProRule" id="PRU01161"/>
    </source>
</evidence>
<protein>
    <submittedName>
        <fullName evidence="9">Patatin-like protein 3</fullName>
    </submittedName>
</protein>
<comment type="similarity">
    <text evidence="1">Belongs to the patatin family.</text>
</comment>
<dbReference type="GO" id="GO:0016787">
    <property type="term" value="F:hydrolase activity"/>
    <property type="evidence" value="ECO:0007669"/>
    <property type="project" value="UniProtKB-KW"/>
</dbReference>
<name>A0AB40AG87_DIOCR</name>
<evidence type="ECO:0000256" key="4">
    <source>
        <dbReference type="ARBA" id="ARBA00023098"/>
    </source>
</evidence>
<evidence type="ECO:0000256" key="1">
    <source>
        <dbReference type="ARBA" id="ARBA00010240"/>
    </source>
</evidence>
<keyword evidence="8" id="KW-1185">Reference proteome</keyword>
<evidence type="ECO:0000256" key="3">
    <source>
        <dbReference type="ARBA" id="ARBA00022963"/>
    </source>
</evidence>
<comment type="caution">
    <text evidence="6">Lacks conserved residue(s) required for the propagation of feature annotation.</text>
</comment>
<keyword evidence="2" id="KW-0378">Hydrolase</keyword>
<organism evidence="8 9">
    <name type="scientific">Dioscorea cayennensis subsp. rotundata</name>
    <name type="common">White Guinea yam</name>
    <name type="synonym">Dioscorea rotundata</name>
    <dbReference type="NCBI Taxonomy" id="55577"/>
    <lineage>
        <taxon>Eukaryota</taxon>
        <taxon>Viridiplantae</taxon>
        <taxon>Streptophyta</taxon>
        <taxon>Embryophyta</taxon>
        <taxon>Tracheophyta</taxon>
        <taxon>Spermatophyta</taxon>
        <taxon>Magnoliopsida</taxon>
        <taxon>Liliopsida</taxon>
        <taxon>Dioscoreales</taxon>
        <taxon>Dioscoreaceae</taxon>
        <taxon>Dioscorea</taxon>
    </lineage>
</organism>
<gene>
    <name evidence="9" type="primary">LOC120249453</name>
</gene>
<dbReference type="InterPro" id="IPR016035">
    <property type="entry name" value="Acyl_Trfase/lysoPLipase"/>
</dbReference>
<dbReference type="GO" id="GO:0016042">
    <property type="term" value="P:lipid catabolic process"/>
    <property type="evidence" value="ECO:0007669"/>
    <property type="project" value="UniProtKB-KW"/>
</dbReference>
<keyword evidence="4" id="KW-0443">Lipid metabolism</keyword>
<evidence type="ECO:0000313" key="8">
    <source>
        <dbReference type="Proteomes" id="UP001515500"/>
    </source>
</evidence>
<dbReference type="Proteomes" id="UP001515500">
    <property type="component" value="Chromosome 19"/>
</dbReference>
<feature type="domain" description="PNPLA" evidence="7">
    <location>
        <begin position="59"/>
        <end position="245"/>
    </location>
</feature>
<dbReference type="RefSeq" id="XP_039113894.1">
    <property type="nucleotide sequence ID" value="XM_039257960.1"/>
</dbReference>
<evidence type="ECO:0000313" key="9">
    <source>
        <dbReference type="RefSeq" id="XP_039113894.1"/>
    </source>
</evidence>
<evidence type="ECO:0000259" key="7">
    <source>
        <dbReference type="PROSITE" id="PS51635"/>
    </source>
</evidence>
<evidence type="ECO:0000256" key="2">
    <source>
        <dbReference type="ARBA" id="ARBA00022801"/>
    </source>
</evidence>
<dbReference type="SUPFAM" id="SSF52151">
    <property type="entry name" value="FabD/lysophospholipase-like"/>
    <property type="match status" value="1"/>
</dbReference>
<keyword evidence="3" id="KW-0442">Lipid degradation</keyword>
<dbReference type="GeneID" id="120249453"/>
<dbReference type="PANTHER" id="PTHR32241">
    <property type="entry name" value="PATATIN-LIKE PROTEIN 6"/>
    <property type="match status" value="1"/>
</dbReference>
<evidence type="ECO:0000256" key="5">
    <source>
        <dbReference type="ARBA" id="ARBA00025642"/>
    </source>
</evidence>